<dbReference type="Pfam" id="PF23232">
    <property type="entry name" value="AAA_lid_13"/>
    <property type="match status" value="1"/>
</dbReference>
<feature type="region of interest" description="Disordered" evidence="1">
    <location>
        <begin position="407"/>
        <end position="452"/>
    </location>
</feature>
<feature type="compositionally biased region" description="Basic residues" evidence="1">
    <location>
        <begin position="1306"/>
        <end position="1317"/>
    </location>
</feature>
<evidence type="ECO:0000256" key="1">
    <source>
        <dbReference type="SAM" id="MobiDB-lite"/>
    </source>
</evidence>
<organism evidence="3 4">
    <name type="scientific">Microdochium trichocladiopsis</name>
    <dbReference type="NCBI Taxonomy" id="1682393"/>
    <lineage>
        <taxon>Eukaryota</taxon>
        <taxon>Fungi</taxon>
        <taxon>Dikarya</taxon>
        <taxon>Ascomycota</taxon>
        <taxon>Pezizomycotina</taxon>
        <taxon>Sordariomycetes</taxon>
        <taxon>Xylariomycetidae</taxon>
        <taxon>Xylariales</taxon>
        <taxon>Microdochiaceae</taxon>
        <taxon>Microdochium</taxon>
    </lineage>
</organism>
<dbReference type="Pfam" id="PF22942">
    <property type="entry name" value="DUF7025"/>
    <property type="match status" value="1"/>
</dbReference>
<protein>
    <recommendedName>
        <fullName evidence="2">AAA+ ATPase domain-containing protein</fullName>
    </recommendedName>
</protein>
<dbReference type="GeneID" id="70192138"/>
<feature type="domain" description="AAA+ ATPase" evidence="2">
    <location>
        <begin position="869"/>
        <end position="996"/>
    </location>
</feature>
<proteinExistence type="predicted"/>
<feature type="compositionally biased region" description="Pro residues" evidence="1">
    <location>
        <begin position="24"/>
        <end position="39"/>
    </location>
</feature>
<feature type="compositionally biased region" description="Polar residues" evidence="1">
    <location>
        <begin position="462"/>
        <end position="474"/>
    </location>
</feature>
<dbReference type="PANTHER" id="PTHR46411:SF2">
    <property type="entry name" value="AAA+ ATPASE DOMAIN-CONTAINING PROTEIN"/>
    <property type="match status" value="1"/>
</dbReference>
<gene>
    <name evidence="3" type="ORF">B0I36DRAFT_431682</name>
</gene>
<dbReference type="InterPro" id="IPR056599">
    <property type="entry name" value="AAA_lid_fung"/>
</dbReference>
<evidence type="ECO:0000313" key="3">
    <source>
        <dbReference type="EMBL" id="KAH7031628.1"/>
    </source>
</evidence>
<dbReference type="Proteomes" id="UP000756346">
    <property type="component" value="Unassembled WGS sequence"/>
</dbReference>
<feature type="compositionally biased region" description="Basic residues" evidence="1">
    <location>
        <begin position="1260"/>
        <end position="1280"/>
    </location>
</feature>
<keyword evidence="4" id="KW-1185">Reference proteome</keyword>
<dbReference type="InterPro" id="IPR054289">
    <property type="entry name" value="DUF7025"/>
</dbReference>
<evidence type="ECO:0000259" key="2">
    <source>
        <dbReference type="SMART" id="SM00382"/>
    </source>
</evidence>
<feature type="region of interest" description="Disordered" evidence="1">
    <location>
        <begin position="462"/>
        <end position="481"/>
    </location>
</feature>
<feature type="compositionally biased region" description="Acidic residues" evidence="1">
    <location>
        <begin position="1247"/>
        <end position="1256"/>
    </location>
</feature>
<sequence>MAQPPLSTGLGPAQGQPMTALPYTHPPPPPPPGWRPGQPPRKSTRRRTRRRRSSSTSSSGTFSSASTGVSTASLRAPGLGGSSRASTRSSSPAGSFREAVGDAEEKGTKFVKGLLQAIKALEFRVRQLEGSDGAKDANEDQVVKEDTREKDVVLDDETSVHPSAETVAKGLSSASAKQTPDLGGDSTLDPINTGSQEGEVGTGLDIDQSVLPKHDEEAVVETTAEEAGTHEAPAAPVGEHSNDVDDKPHVSDDGPAAKDRGEKMEEADHDDAKPPSSSKKERCKFELETQYFYRRDPEALRLYDSDDIYPLLRVKWDDIQNTPTSNVEAETQCRGVLQAGAVEVFEIRIESPVLKPYFDKLAGVTPSPEMPNRDGVVEQDHSIRFFKPFRWLIHSVETFREKVAELEQESKSPMEPLVVDATEPVPSEVSPGGAEEHDKAAESLSNPPDDVTAPETQIAAELSSTSHQQDQGSSVREADGPEHDLHAQLVLLLKTMDEYLATELSLYRQYREAKLPRIRFENIWMLFKPDDVMYTPSRSPGPKPRPDRVARPGNIIITKTGRPVPQAYKIVAVTGGRPVANPKPFQSKAANNTCLEIVVYYMDFDGLKFNSVTDIFVVAPFEGERDIVFFEGFPLNYVPSSAFNLRSEQGKTVEENLRARGMSFVRVCEVAHRLYEGLTVGPTKEEINTAVIIDFELAYQQMQSLIPRFSFPTPETLATGVIPPSPELHEAVARTRFGRAGGDWYWAHQNSLAEKSKSVCIDLINDYPAIDDPKTSHDDLIEQLDKQGHLLLLPGVVYGFALRNRKWVHLDVRLVQPIQLEAEWNDLVLPTGHKEMVRAVVENHATGSRPTKGGSKSSQEVDIVRGKGKGCIILLHGEPGVGKTSTAECVASYTKRPLFPITCGDIGYEPNEVESNLNRHFNLAHKWGCVMLLDEADVFLARRSRDDVKRNGLVSVFLRVLEYYPGILFLTTNRVGAFDDAFRSRIHLSLYYPKLDRRQTIQIWKMNLRRVTESNAKRVQDGQPELKVQHDKIIRFVKDHWEQLNWNGRQIRNAFQTAIALSEFDVRDVASAMQASSASRAQDSEIAGQTGPQAAGKDEVVAEPDGPAAPDNTQDVPATISVKDANGKKAKRKQPVMSTKQFKTIARASMQFDNYLFHTHGRSDEATNARKEQIRWDYEVKEHRDAAKFKVDLASSSTSESGSDSDSDSASGSGSSATSSGRSDVGSSSASDDDQSDGSDAERGSDDSDLESESDDNDRRRKGKSKSKKGKKSSSSKKRVLVKDKSKESKSSSRKKDKDKSDRGASGKKSKTKKDKN</sequence>
<dbReference type="InterPro" id="IPR027417">
    <property type="entry name" value="P-loop_NTPase"/>
</dbReference>
<dbReference type="SMART" id="SM00382">
    <property type="entry name" value="AAA"/>
    <property type="match status" value="1"/>
</dbReference>
<name>A0A9P8Y8H1_9PEZI</name>
<feature type="region of interest" description="Disordered" evidence="1">
    <location>
        <begin position="128"/>
        <end position="281"/>
    </location>
</feature>
<feature type="compositionally biased region" description="Basic and acidic residues" evidence="1">
    <location>
        <begin position="240"/>
        <end position="281"/>
    </location>
</feature>
<dbReference type="CDD" id="cd19481">
    <property type="entry name" value="RecA-like_protease"/>
    <property type="match status" value="1"/>
</dbReference>
<dbReference type="EMBL" id="JAGTJQ010000005">
    <property type="protein sequence ID" value="KAH7031628.1"/>
    <property type="molecule type" value="Genomic_DNA"/>
</dbReference>
<accession>A0A9P8Y8H1</accession>
<comment type="caution">
    <text evidence="3">The sequence shown here is derived from an EMBL/GenBank/DDBJ whole genome shotgun (WGS) entry which is preliminary data.</text>
</comment>
<dbReference type="RefSeq" id="XP_046013308.1">
    <property type="nucleotide sequence ID" value="XM_046162592.1"/>
</dbReference>
<feature type="compositionally biased region" description="Low complexity" evidence="1">
    <location>
        <begin position="54"/>
        <end position="73"/>
    </location>
</feature>
<dbReference type="InterPro" id="IPR003959">
    <property type="entry name" value="ATPase_AAA_core"/>
</dbReference>
<feature type="compositionally biased region" description="Basic residues" evidence="1">
    <location>
        <begin position="42"/>
        <end position="53"/>
    </location>
</feature>
<feature type="compositionally biased region" description="Low complexity" evidence="1">
    <location>
        <begin position="1194"/>
        <end position="1230"/>
    </location>
</feature>
<dbReference type="GO" id="GO:0016887">
    <property type="term" value="F:ATP hydrolysis activity"/>
    <property type="evidence" value="ECO:0007669"/>
    <property type="project" value="InterPro"/>
</dbReference>
<reference evidence="3" key="1">
    <citation type="journal article" date="2021" name="Nat. Commun.">
        <title>Genetic determinants of endophytism in the Arabidopsis root mycobiome.</title>
        <authorList>
            <person name="Mesny F."/>
            <person name="Miyauchi S."/>
            <person name="Thiergart T."/>
            <person name="Pickel B."/>
            <person name="Atanasova L."/>
            <person name="Karlsson M."/>
            <person name="Huettel B."/>
            <person name="Barry K.W."/>
            <person name="Haridas S."/>
            <person name="Chen C."/>
            <person name="Bauer D."/>
            <person name="Andreopoulos W."/>
            <person name="Pangilinan J."/>
            <person name="LaButti K."/>
            <person name="Riley R."/>
            <person name="Lipzen A."/>
            <person name="Clum A."/>
            <person name="Drula E."/>
            <person name="Henrissat B."/>
            <person name="Kohler A."/>
            <person name="Grigoriev I.V."/>
            <person name="Martin F.M."/>
            <person name="Hacquard S."/>
        </authorList>
    </citation>
    <scope>NUCLEOTIDE SEQUENCE</scope>
    <source>
        <strain evidence="3">MPI-CAGE-CH-0230</strain>
    </source>
</reference>
<feature type="region of interest" description="Disordered" evidence="1">
    <location>
        <begin position="1076"/>
        <end position="1138"/>
    </location>
</feature>
<feature type="region of interest" description="Disordered" evidence="1">
    <location>
        <begin position="1191"/>
        <end position="1317"/>
    </location>
</feature>
<feature type="region of interest" description="Disordered" evidence="1">
    <location>
        <begin position="1"/>
        <end position="104"/>
    </location>
</feature>
<evidence type="ECO:0000313" key="4">
    <source>
        <dbReference type="Proteomes" id="UP000756346"/>
    </source>
</evidence>
<dbReference type="OrthoDB" id="10042665at2759"/>
<dbReference type="InterPro" id="IPR003593">
    <property type="entry name" value="AAA+_ATPase"/>
</dbReference>
<dbReference type="PANTHER" id="PTHR46411">
    <property type="entry name" value="FAMILY ATPASE, PUTATIVE-RELATED"/>
    <property type="match status" value="1"/>
</dbReference>
<feature type="compositionally biased region" description="Basic and acidic residues" evidence="1">
    <location>
        <begin position="1281"/>
        <end position="1305"/>
    </location>
</feature>
<dbReference type="SUPFAM" id="SSF52540">
    <property type="entry name" value="P-loop containing nucleoside triphosphate hydrolases"/>
    <property type="match status" value="1"/>
</dbReference>
<feature type="compositionally biased region" description="Basic and acidic residues" evidence="1">
    <location>
        <begin position="128"/>
        <end position="153"/>
    </location>
</feature>
<dbReference type="Pfam" id="PF00004">
    <property type="entry name" value="AAA"/>
    <property type="match status" value="1"/>
</dbReference>
<dbReference type="GO" id="GO:0005524">
    <property type="term" value="F:ATP binding"/>
    <property type="evidence" value="ECO:0007669"/>
    <property type="project" value="InterPro"/>
</dbReference>
<feature type="compositionally biased region" description="Low complexity" evidence="1">
    <location>
        <begin position="220"/>
        <end position="236"/>
    </location>
</feature>
<feature type="compositionally biased region" description="Low complexity" evidence="1">
    <location>
        <begin position="82"/>
        <end position="95"/>
    </location>
</feature>
<dbReference type="Gene3D" id="3.40.50.300">
    <property type="entry name" value="P-loop containing nucleotide triphosphate hydrolases"/>
    <property type="match status" value="1"/>
</dbReference>